<dbReference type="SUPFAM" id="SSF55103">
    <property type="entry name" value="FAD-linked oxidases, C-terminal domain"/>
    <property type="match status" value="1"/>
</dbReference>
<organism evidence="4 5">
    <name type="scientific">Ectorhizobium quercum</name>
    <dbReference type="NCBI Taxonomy" id="2965071"/>
    <lineage>
        <taxon>Bacteria</taxon>
        <taxon>Pseudomonadati</taxon>
        <taxon>Pseudomonadota</taxon>
        <taxon>Alphaproteobacteria</taxon>
        <taxon>Hyphomicrobiales</taxon>
        <taxon>Rhizobiaceae</taxon>
        <taxon>Ectorhizobium</taxon>
    </lineage>
</organism>
<feature type="domain" description="FAD-binding PCMH-type" evidence="3">
    <location>
        <begin position="43"/>
        <end position="215"/>
    </location>
</feature>
<dbReference type="SUPFAM" id="SSF56176">
    <property type="entry name" value="FAD-binding/transporter-associated domain-like"/>
    <property type="match status" value="1"/>
</dbReference>
<dbReference type="PANTHER" id="PTHR11748">
    <property type="entry name" value="D-LACTATE DEHYDROGENASE"/>
    <property type="match status" value="1"/>
</dbReference>
<dbReference type="EMBL" id="JANFPI010000004">
    <property type="protein sequence ID" value="MCX8998385.1"/>
    <property type="molecule type" value="Genomic_DNA"/>
</dbReference>
<reference evidence="4" key="1">
    <citation type="submission" date="2022-07" db="EMBL/GenBank/DDBJ databases">
        <title>Ectorhizobium quercum gen.nov., sp. nov.</title>
        <authorList>
            <person name="Ma T."/>
            <person name="Li Y."/>
        </authorList>
    </citation>
    <scope>NUCLEOTIDE SEQUENCE</scope>
    <source>
        <strain evidence="4">BDR2-2</strain>
    </source>
</reference>
<proteinExistence type="predicted"/>
<dbReference type="Proteomes" id="UP001208771">
    <property type="component" value="Unassembled WGS sequence"/>
</dbReference>
<evidence type="ECO:0000313" key="4">
    <source>
        <dbReference type="EMBL" id="MCX8998385.1"/>
    </source>
</evidence>
<dbReference type="Pfam" id="PF01565">
    <property type="entry name" value="FAD_binding_4"/>
    <property type="match status" value="1"/>
</dbReference>
<dbReference type="GO" id="GO:0071949">
    <property type="term" value="F:FAD binding"/>
    <property type="evidence" value="ECO:0007669"/>
    <property type="project" value="InterPro"/>
</dbReference>
<dbReference type="InterPro" id="IPR036318">
    <property type="entry name" value="FAD-bd_PCMH-like_sf"/>
</dbReference>
<dbReference type="GO" id="GO:1903457">
    <property type="term" value="P:lactate catabolic process"/>
    <property type="evidence" value="ECO:0007669"/>
    <property type="project" value="TreeGrafter"/>
</dbReference>
<dbReference type="InterPro" id="IPR016169">
    <property type="entry name" value="FAD-bd_PCMH_sub2"/>
</dbReference>
<evidence type="ECO:0000256" key="1">
    <source>
        <dbReference type="ARBA" id="ARBA00022630"/>
    </source>
</evidence>
<keyword evidence="1" id="KW-0285">Flavoprotein</keyword>
<dbReference type="PROSITE" id="PS51387">
    <property type="entry name" value="FAD_PCMH"/>
    <property type="match status" value="1"/>
</dbReference>
<dbReference type="AlphaFoldDB" id="A0AAE3N313"/>
<evidence type="ECO:0000259" key="3">
    <source>
        <dbReference type="PROSITE" id="PS51387"/>
    </source>
</evidence>
<dbReference type="Gene3D" id="3.30.465.10">
    <property type="match status" value="1"/>
</dbReference>
<protein>
    <submittedName>
        <fullName evidence="4">FAD-binding oxidoreductase</fullName>
    </submittedName>
</protein>
<comment type="caution">
    <text evidence="4">The sequence shown here is derived from an EMBL/GenBank/DDBJ whole genome shotgun (WGS) entry which is preliminary data.</text>
</comment>
<keyword evidence="2" id="KW-0274">FAD</keyword>
<dbReference type="GO" id="GO:0008720">
    <property type="term" value="F:D-lactate dehydrogenase (NAD+) activity"/>
    <property type="evidence" value="ECO:0007669"/>
    <property type="project" value="TreeGrafter"/>
</dbReference>
<dbReference type="InterPro" id="IPR016164">
    <property type="entry name" value="FAD-linked_Oxase-like_C"/>
</dbReference>
<dbReference type="GO" id="GO:0004458">
    <property type="term" value="F:D-lactate dehydrogenase (cytochrome) activity"/>
    <property type="evidence" value="ECO:0007669"/>
    <property type="project" value="TreeGrafter"/>
</dbReference>
<dbReference type="InterPro" id="IPR006094">
    <property type="entry name" value="Oxid_FAD_bind_N"/>
</dbReference>
<gene>
    <name evidence="4" type="ORF">NOF55_14820</name>
</gene>
<dbReference type="RefSeq" id="WP_306412161.1">
    <property type="nucleotide sequence ID" value="NZ_JANFPI010000004.1"/>
</dbReference>
<dbReference type="InterPro" id="IPR016166">
    <property type="entry name" value="FAD-bd_PCMH"/>
</dbReference>
<dbReference type="PANTHER" id="PTHR11748:SF119">
    <property type="entry name" value="D-2-HYDROXYGLUTARATE DEHYDROGENASE"/>
    <property type="match status" value="1"/>
</dbReference>
<accession>A0AAE3N313</accession>
<evidence type="ECO:0000313" key="5">
    <source>
        <dbReference type="Proteomes" id="UP001208771"/>
    </source>
</evidence>
<name>A0AAE3N313_9HYPH</name>
<keyword evidence="5" id="KW-1185">Reference proteome</keyword>
<evidence type="ECO:0000256" key="2">
    <source>
        <dbReference type="ARBA" id="ARBA00022827"/>
    </source>
</evidence>
<sequence>MTSDLEACRAALARFDLDDNARTVQQKSRDFYWYSPILKEQLKDVCGDFVVAPRSEAEVIEILSICHAHDVPVTVRGAGTGNYGQAMPLHGGAVLHMKHMDRILSIGDDHLVAEAGAVMSHLEKAARERGLELRLFPSTTATATLGGFIAGGSSGVGAIRWGGLRNPANIRRVRLVTMEAEPRIVELTGEDISKAAHAYGVNGVITEIEIPVDPAGDWVEVLVGAADFSAATRLTFAIGENDAIGKRMLSTFESAIPDRYFNRHAPFLGKGEALVAAIVLRDSLAALEETVAGTPGAAVRFRSDRDGEGHRLPPVYEICWNHTTLRALKIDPSMTYLQMMLPQDDLYGAIARLGEAFGDELLLHFEFTRFVDGKVAAVALPLVRYTSAGRLEELIGLLETRFGVTVFNPHRVTLEEGGMKRTDPAQLDFKRQTDPKGLLNPGKMIAWTHPDWVPEPGRVFLFNR</sequence>